<protein>
    <recommendedName>
        <fullName evidence="4">Mitochondrial f1f0 atp synthase subunit atp14</fullName>
    </recommendedName>
</protein>
<evidence type="ECO:0000256" key="1">
    <source>
        <dbReference type="SAM" id="MobiDB-lite"/>
    </source>
</evidence>
<name>A0A9P6N3D8_9FUNG</name>
<proteinExistence type="predicted"/>
<feature type="compositionally biased region" description="Basic and acidic residues" evidence="1">
    <location>
        <begin position="48"/>
        <end position="58"/>
    </location>
</feature>
<feature type="compositionally biased region" description="Acidic residues" evidence="1">
    <location>
        <begin position="97"/>
        <end position="119"/>
    </location>
</feature>
<dbReference type="EMBL" id="JAAAID010000098">
    <property type="protein sequence ID" value="KAG0022574.1"/>
    <property type="molecule type" value="Genomic_DNA"/>
</dbReference>
<evidence type="ECO:0000313" key="2">
    <source>
        <dbReference type="EMBL" id="KAG0022574.1"/>
    </source>
</evidence>
<dbReference type="PANTHER" id="PTHR28207">
    <property type="entry name" value="ATP SYNTHASE SUBUNIT H, MITOCHONDRIAL"/>
    <property type="match status" value="1"/>
</dbReference>
<accession>A0A9P6N3D8</accession>
<dbReference type="OrthoDB" id="274752at2759"/>
<gene>
    <name evidence="2" type="ORF">BGZ80_011720</name>
</gene>
<organism evidence="2 3">
    <name type="scientific">Entomortierella chlamydospora</name>
    <dbReference type="NCBI Taxonomy" id="101097"/>
    <lineage>
        <taxon>Eukaryota</taxon>
        <taxon>Fungi</taxon>
        <taxon>Fungi incertae sedis</taxon>
        <taxon>Mucoromycota</taxon>
        <taxon>Mortierellomycotina</taxon>
        <taxon>Mortierellomycetes</taxon>
        <taxon>Mortierellales</taxon>
        <taxon>Mortierellaceae</taxon>
        <taxon>Entomortierella</taxon>
    </lineage>
</organism>
<keyword evidence="3" id="KW-1185">Reference proteome</keyword>
<dbReference type="AlphaFoldDB" id="A0A9P6N3D8"/>
<dbReference type="Proteomes" id="UP000703661">
    <property type="component" value="Unassembled WGS sequence"/>
</dbReference>
<feature type="region of interest" description="Disordered" evidence="1">
    <location>
        <begin position="48"/>
        <end position="119"/>
    </location>
</feature>
<evidence type="ECO:0000313" key="3">
    <source>
        <dbReference type="Proteomes" id="UP000703661"/>
    </source>
</evidence>
<dbReference type="Pfam" id="PF10775">
    <property type="entry name" value="ATP_sub_h"/>
    <property type="match status" value="1"/>
</dbReference>
<comment type="caution">
    <text evidence="2">The sequence shown here is derived from an EMBL/GenBank/DDBJ whole genome shotgun (WGS) entry which is preliminary data.</text>
</comment>
<sequence length="119" mass="13147">MFAARFLTRAAVARPAVSRMAVRNFTAPSAPLMQDIIKELYLKELKGYKPTPDPKGDDAASQTKAFKAPEVPATPTIDAAADLSAWETANAEIADAVTEEVVEEEEEEEEEEHEEEHHH</sequence>
<dbReference type="PANTHER" id="PTHR28207:SF1">
    <property type="entry name" value="ATP SYNTHASE SUBUNIT H, MITOCHONDRIAL"/>
    <property type="match status" value="1"/>
</dbReference>
<evidence type="ECO:0008006" key="4">
    <source>
        <dbReference type="Google" id="ProtNLM"/>
    </source>
</evidence>
<dbReference type="GO" id="GO:0046933">
    <property type="term" value="F:proton-transporting ATP synthase activity, rotational mechanism"/>
    <property type="evidence" value="ECO:0007669"/>
    <property type="project" value="TreeGrafter"/>
</dbReference>
<dbReference type="InterPro" id="IPR019711">
    <property type="entry name" value="ATP_synth_F0_suH"/>
</dbReference>
<reference evidence="2" key="1">
    <citation type="journal article" date="2020" name="Fungal Divers.">
        <title>Resolving the Mortierellaceae phylogeny through synthesis of multi-gene phylogenetics and phylogenomics.</title>
        <authorList>
            <person name="Vandepol N."/>
            <person name="Liber J."/>
            <person name="Desiro A."/>
            <person name="Na H."/>
            <person name="Kennedy M."/>
            <person name="Barry K."/>
            <person name="Grigoriev I.V."/>
            <person name="Miller A.N."/>
            <person name="O'Donnell K."/>
            <person name="Stajich J.E."/>
            <person name="Bonito G."/>
        </authorList>
    </citation>
    <scope>NUCLEOTIDE SEQUENCE</scope>
    <source>
        <strain evidence="2">NRRL 2769</strain>
    </source>
</reference>